<dbReference type="SUPFAM" id="SSF46894">
    <property type="entry name" value="C-terminal effector domain of the bipartite response regulators"/>
    <property type="match status" value="1"/>
</dbReference>
<dbReference type="InterPro" id="IPR016032">
    <property type="entry name" value="Sig_transdc_resp-reg_C-effctor"/>
</dbReference>
<keyword evidence="1" id="KW-0805">Transcription regulation</keyword>
<keyword evidence="3" id="KW-0804">Transcription</keyword>
<dbReference type="SUPFAM" id="SSF52172">
    <property type="entry name" value="CheY-like"/>
    <property type="match status" value="1"/>
</dbReference>
<organism evidence="5 6">
    <name type="scientific">Novosphingobium rhizovicinum</name>
    <dbReference type="NCBI Taxonomy" id="3228928"/>
    <lineage>
        <taxon>Bacteria</taxon>
        <taxon>Pseudomonadati</taxon>
        <taxon>Pseudomonadota</taxon>
        <taxon>Alphaproteobacteria</taxon>
        <taxon>Sphingomonadales</taxon>
        <taxon>Sphingomonadaceae</taxon>
        <taxon>Novosphingobium</taxon>
    </lineage>
</organism>
<evidence type="ECO:0000256" key="1">
    <source>
        <dbReference type="ARBA" id="ARBA00023015"/>
    </source>
</evidence>
<evidence type="ECO:0000313" key="5">
    <source>
        <dbReference type="EMBL" id="MEW9857029.1"/>
    </source>
</evidence>
<dbReference type="EMBL" id="JBFNXR010000054">
    <property type="protein sequence ID" value="MEW9857029.1"/>
    <property type="molecule type" value="Genomic_DNA"/>
</dbReference>
<dbReference type="PRINTS" id="PR00038">
    <property type="entry name" value="HTHLUXR"/>
</dbReference>
<dbReference type="PANTHER" id="PTHR44688:SF16">
    <property type="entry name" value="DNA-BINDING TRANSCRIPTIONAL ACTIVATOR DEVR_DOSR"/>
    <property type="match status" value="1"/>
</dbReference>
<keyword evidence="6" id="KW-1185">Reference proteome</keyword>
<dbReference type="Gene3D" id="3.40.50.2300">
    <property type="match status" value="1"/>
</dbReference>
<dbReference type="RefSeq" id="WP_367775507.1">
    <property type="nucleotide sequence ID" value="NZ_JBFNXR010000054.1"/>
</dbReference>
<evidence type="ECO:0000313" key="6">
    <source>
        <dbReference type="Proteomes" id="UP001556118"/>
    </source>
</evidence>
<proteinExistence type="predicted"/>
<dbReference type="SMART" id="SM00421">
    <property type="entry name" value="HTH_LUXR"/>
    <property type="match status" value="1"/>
</dbReference>
<dbReference type="InterPro" id="IPR000792">
    <property type="entry name" value="Tscrpt_reg_LuxR_C"/>
</dbReference>
<dbReference type="Pfam" id="PF00196">
    <property type="entry name" value="GerE"/>
    <property type="match status" value="1"/>
</dbReference>
<comment type="caution">
    <text evidence="5">The sequence shown here is derived from an EMBL/GenBank/DDBJ whole genome shotgun (WGS) entry which is preliminary data.</text>
</comment>
<protein>
    <submittedName>
        <fullName evidence="5">Response regulator transcription factor</fullName>
    </submittedName>
</protein>
<evidence type="ECO:0000256" key="3">
    <source>
        <dbReference type="ARBA" id="ARBA00023163"/>
    </source>
</evidence>
<dbReference type="InterPro" id="IPR011006">
    <property type="entry name" value="CheY-like_superfamily"/>
</dbReference>
<dbReference type="PROSITE" id="PS50043">
    <property type="entry name" value="HTH_LUXR_2"/>
    <property type="match status" value="1"/>
</dbReference>
<name>A0ABV3RG16_9SPHN</name>
<dbReference type="CDD" id="cd06170">
    <property type="entry name" value="LuxR_C_like"/>
    <property type="match status" value="1"/>
</dbReference>
<sequence>MTILLPADGSNGAGQHKIKILVVEANAVSRSCTAAALEDVLDGVIMTANTLSGYVGSSVPDVVILPSSDPQGAVLVQSLNTASYRWPKAALIALVDLGGVEPLLRTLVAGARAILPTSVDGEAIALAIKLIRCGMVVVPGDLLASLAPRSETAGGGAMARSTSPTISDDGAAVLTQRQKQVLQLLAKGLSNRAIAERLAISESTVKVHVRAIMAQSGVTNRTQIVAQLLANGTGSLPKS</sequence>
<gene>
    <name evidence="5" type="ORF">ABUH87_18040</name>
</gene>
<evidence type="ECO:0000256" key="2">
    <source>
        <dbReference type="ARBA" id="ARBA00023125"/>
    </source>
</evidence>
<accession>A0ABV3RG16</accession>
<keyword evidence="2" id="KW-0238">DNA-binding</keyword>
<dbReference type="PANTHER" id="PTHR44688">
    <property type="entry name" value="DNA-BINDING TRANSCRIPTIONAL ACTIVATOR DEVR_DOSR"/>
    <property type="match status" value="1"/>
</dbReference>
<evidence type="ECO:0000259" key="4">
    <source>
        <dbReference type="PROSITE" id="PS50043"/>
    </source>
</evidence>
<feature type="domain" description="HTH luxR-type" evidence="4">
    <location>
        <begin position="167"/>
        <end position="232"/>
    </location>
</feature>
<reference evidence="5 6" key="1">
    <citation type="submission" date="2024-06" db="EMBL/GenBank/DDBJ databases">
        <title>Novosphingobium rhizovicinus M1R2S20.</title>
        <authorList>
            <person name="Sun J.-Q."/>
        </authorList>
    </citation>
    <scope>NUCLEOTIDE SEQUENCE [LARGE SCALE GENOMIC DNA]</scope>
    <source>
        <strain evidence="5 6">M1R2S20</strain>
    </source>
</reference>
<dbReference type="Proteomes" id="UP001556118">
    <property type="component" value="Unassembled WGS sequence"/>
</dbReference>